<dbReference type="Proteomes" id="UP000291116">
    <property type="component" value="Unassembled WGS sequence"/>
</dbReference>
<organism evidence="5 6">
    <name type="scientific">Pseudo-nitzschia multistriata</name>
    <dbReference type="NCBI Taxonomy" id="183589"/>
    <lineage>
        <taxon>Eukaryota</taxon>
        <taxon>Sar</taxon>
        <taxon>Stramenopiles</taxon>
        <taxon>Ochrophyta</taxon>
        <taxon>Bacillariophyta</taxon>
        <taxon>Bacillariophyceae</taxon>
        <taxon>Bacillariophycidae</taxon>
        <taxon>Bacillariales</taxon>
        <taxon>Bacillariaceae</taxon>
        <taxon>Pseudo-nitzschia</taxon>
    </lineage>
</organism>
<keyword evidence="6" id="KW-1185">Reference proteome</keyword>
<proteinExistence type="predicted"/>
<keyword evidence="3" id="KW-1133">Transmembrane helix</keyword>
<keyword evidence="3" id="KW-0472">Membrane</keyword>
<dbReference type="Pfam" id="PF00639">
    <property type="entry name" value="Rotamase"/>
    <property type="match status" value="1"/>
</dbReference>
<dbReference type="PANTHER" id="PTHR43629:SF2">
    <property type="entry name" value="RHODANESE-LIKE_PPIC DOMAIN-CONTAINING PROTEIN 12, CHLOROPLASTIC"/>
    <property type="match status" value="1"/>
</dbReference>
<feature type="domain" description="PpiC" evidence="4">
    <location>
        <begin position="131"/>
        <end position="228"/>
    </location>
</feature>
<dbReference type="EC" id="5.2.1.8" evidence="2"/>
<sequence length="231" mass="26296">MATARHVSSLRCLPRLWNEKTLFFWMAMTLALLAVSTAASSEYEDDPDYQYYRARRAASKPWLMKEFLLMEIHESVHQKLVGWLESMMGYDYEPHYADYIPRQIFVSPFTLLLVLVLVANVWSWLSYHLSGSWVEASHILVKDTSPKTLKALVGLKETLGKDGKMFGLTAQQYSQCPSANDKGSLGRFGPGVMAPPFDAVCFDPQTPLNTTVGPVQTQFGYHLIYIKKRKF</sequence>
<dbReference type="InterPro" id="IPR000297">
    <property type="entry name" value="PPIase_PpiC"/>
</dbReference>
<evidence type="ECO:0000313" key="6">
    <source>
        <dbReference type="Proteomes" id="UP000291116"/>
    </source>
</evidence>
<dbReference type="PANTHER" id="PTHR43629">
    <property type="entry name" value="PEPTIDYL-PROLYL CIS-TRANS ISOMERASE"/>
    <property type="match status" value="1"/>
</dbReference>
<dbReference type="PROSITE" id="PS50198">
    <property type="entry name" value="PPIC_PPIASE_2"/>
    <property type="match status" value="1"/>
</dbReference>
<dbReference type="AlphaFoldDB" id="A0A448Z890"/>
<dbReference type="OrthoDB" id="40725at2759"/>
<dbReference type="GO" id="GO:0003755">
    <property type="term" value="F:peptidyl-prolyl cis-trans isomerase activity"/>
    <property type="evidence" value="ECO:0007669"/>
    <property type="project" value="UniProtKB-UniRule"/>
</dbReference>
<dbReference type="InterPro" id="IPR046357">
    <property type="entry name" value="PPIase_dom_sf"/>
</dbReference>
<evidence type="ECO:0000259" key="4">
    <source>
        <dbReference type="PROSITE" id="PS50198"/>
    </source>
</evidence>
<feature type="transmembrane region" description="Helical" evidence="3">
    <location>
        <begin position="104"/>
        <end position="125"/>
    </location>
</feature>
<evidence type="ECO:0000313" key="5">
    <source>
        <dbReference type="EMBL" id="VEU38229.1"/>
    </source>
</evidence>
<feature type="transmembrane region" description="Helical" evidence="3">
    <location>
        <begin position="21"/>
        <end position="39"/>
    </location>
</feature>
<dbReference type="SUPFAM" id="SSF54534">
    <property type="entry name" value="FKBP-like"/>
    <property type="match status" value="1"/>
</dbReference>
<keyword evidence="1 2" id="KW-0697">Rotamase</keyword>
<reference evidence="5 6" key="1">
    <citation type="submission" date="2019-01" db="EMBL/GenBank/DDBJ databases">
        <authorList>
            <person name="Ferrante I. M."/>
        </authorList>
    </citation>
    <scope>NUCLEOTIDE SEQUENCE [LARGE SCALE GENOMIC DNA]</scope>
    <source>
        <strain evidence="5 6">B856</strain>
    </source>
</reference>
<name>A0A448Z890_9STRA</name>
<keyword evidence="3" id="KW-0812">Transmembrane</keyword>
<dbReference type="EMBL" id="CAACVS010000159">
    <property type="protein sequence ID" value="VEU38229.1"/>
    <property type="molecule type" value="Genomic_DNA"/>
</dbReference>
<evidence type="ECO:0000256" key="1">
    <source>
        <dbReference type="PROSITE-ProRule" id="PRU00278"/>
    </source>
</evidence>
<dbReference type="Gene3D" id="3.10.50.40">
    <property type="match status" value="1"/>
</dbReference>
<evidence type="ECO:0000256" key="3">
    <source>
        <dbReference type="SAM" id="Phobius"/>
    </source>
</evidence>
<keyword evidence="1 2" id="KW-0413">Isomerase</keyword>
<accession>A0A448Z890</accession>
<evidence type="ECO:0000256" key="2">
    <source>
        <dbReference type="RuleBase" id="RU363014"/>
    </source>
</evidence>
<protein>
    <recommendedName>
        <fullName evidence="2">Peptidyl-prolyl cis-trans isomerase</fullName>
        <ecNumber evidence="2">5.2.1.8</ecNumber>
    </recommendedName>
</protein>
<dbReference type="InterPro" id="IPR052204">
    <property type="entry name" value="PpiC/parvulin_rotamase"/>
</dbReference>
<comment type="catalytic activity">
    <reaction evidence="2">
        <text>[protein]-peptidylproline (omega=180) = [protein]-peptidylproline (omega=0)</text>
        <dbReference type="Rhea" id="RHEA:16237"/>
        <dbReference type="Rhea" id="RHEA-COMP:10747"/>
        <dbReference type="Rhea" id="RHEA-COMP:10748"/>
        <dbReference type="ChEBI" id="CHEBI:83833"/>
        <dbReference type="ChEBI" id="CHEBI:83834"/>
        <dbReference type="EC" id="5.2.1.8"/>
    </reaction>
</comment>
<gene>
    <name evidence="5" type="ORF">PSNMU_V1.4_AUG-EV-PASAV3_0050690</name>
</gene>